<organism evidence="2 3">
    <name type="scientific">Acholeplasma laidlawii (strain PG-8A)</name>
    <dbReference type="NCBI Taxonomy" id="441768"/>
    <lineage>
        <taxon>Bacteria</taxon>
        <taxon>Bacillati</taxon>
        <taxon>Mycoplasmatota</taxon>
        <taxon>Mollicutes</taxon>
        <taxon>Acholeplasmatales</taxon>
        <taxon>Acholeplasmataceae</taxon>
        <taxon>Acholeplasma</taxon>
    </lineage>
</organism>
<proteinExistence type="predicted"/>
<name>A9NGY0_ACHLI</name>
<sequence length="405" mass="48180">MINSIKISNFKSIHNEVTLNFDDQLIFNMLFGKVGSGKSLVFEAIKQFKEVFLYGMRSVERIPDEIKTTYTIEFMIDNQMIHYHTTLNYDKSEILYEALEQVTKTSKYVYFIRDGYDITIGDKLERIFTPFDFERFKTYLYDLRFDKREFILNHLRLKDFSESKGALILSKLADYIHKLKFLRPDNHINFYTDMDESHYVSVLKLVQSVLPQIHSLQYKEVTLDDLRYRLNRHRYDHLLDEFRNHVTKFNTSNFFIEVYDEFYKLSGRNLNELSIHAIDVHYNDGKILNFSDLSKGEKAILVLSMMISNAKVYDAIFIEDVTSHIDHASFTRWLKKVRPILSLKHIKLNCTTHDMLLFDSSHFDFKEMIYVSKNPFSKLNYLSALGIRKDKKILNLYLEGYFDKL</sequence>
<dbReference type="Pfam" id="PF13304">
    <property type="entry name" value="AAA_21"/>
    <property type="match status" value="1"/>
</dbReference>
<dbReference type="EMBL" id="CP000896">
    <property type="protein sequence ID" value="ABX81610.1"/>
    <property type="molecule type" value="Genomic_DNA"/>
</dbReference>
<dbReference type="RefSeq" id="WP_012242941.1">
    <property type="nucleotide sequence ID" value="NC_010163.1"/>
</dbReference>
<accession>A9NGY0</accession>
<dbReference type="AlphaFoldDB" id="A9NGY0"/>
<dbReference type="HOGENOM" id="CLU_679025_0_0_14"/>
<gene>
    <name evidence="2" type="ordered locus">ACL_1000</name>
</gene>
<evidence type="ECO:0000259" key="1">
    <source>
        <dbReference type="Pfam" id="PF13304"/>
    </source>
</evidence>
<dbReference type="GO" id="GO:0005524">
    <property type="term" value="F:ATP binding"/>
    <property type="evidence" value="ECO:0007669"/>
    <property type="project" value="InterPro"/>
</dbReference>
<dbReference type="eggNOG" id="COG0419">
    <property type="taxonomic scope" value="Bacteria"/>
</dbReference>
<dbReference type="GeneID" id="41339146"/>
<dbReference type="KEGG" id="acl:ACL_1000"/>
<evidence type="ECO:0000313" key="3">
    <source>
        <dbReference type="Proteomes" id="UP000008558"/>
    </source>
</evidence>
<dbReference type="SUPFAM" id="SSF52540">
    <property type="entry name" value="P-loop containing nucleoside triphosphate hydrolases"/>
    <property type="match status" value="1"/>
</dbReference>
<reference evidence="2 3" key="1">
    <citation type="journal article" date="2011" name="J. Bacteriol.">
        <title>Complete genome and proteome of Acholeplasma laidlawii.</title>
        <authorList>
            <person name="Lazarev V.N."/>
            <person name="Levitskii S.A."/>
            <person name="Basovskii Y.I."/>
            <person name="Chukin M.M."/>
            <person name="Akopian T.A."/>
            <person name="Vereshchagin V.V."/>
            <person name="Kostrjukova E.S."/>
            <person name="Kovaleva G.Y."/>
            <person name="Kazanov M.D."/>
            <person name="Malko D.B."/>
            <person name="Vitreschak A.G."/>
            <person name="Sernova N.V."/>
            <person name="Gelfand M.S."/>
            <person name="Demina I.A."/>
            <person name="Serebryakova M.V."/>
            <person name="Galyamina M.A."/>
            <person name="Vtyurin N.N."/>
            <person name="Rogov S.I."/>
            <person name="Alexeev D.G."/>
            <person name="Ladygina V.G."/>
            <person name="Govorun V.M."/>
        </authorList>
    </citation>
    <scope>NUCLEOTIDE SEQUENCE [LARGE SCALE GENOMIC DNA]</scope>
    <source>
        <strain evidence="2 3">PG-8A</strain>
    </source>
</reference>
<dbReference type="InterPro" id="IPR027417">
    <property type="entry name" value="P-loop_NTPase"/>
</dbReference>
<dbReference type="Proteomes" id="UP000008558">
    <property type="component" value="Chromosome"/>
</dbReference>
<dbReference type="OrthoDB" id="384343at2"/>
<feature type="domain" description="ATPase AAA-type core" evidence="1">
    <location>
        <begin position="27"/>
        <end position="359"/>
    </location>
</feature>
<dbReference type="GO" id="GO:0016887">
    <property type="term" value="F:ATP hydrolysis activity"/>
    <property type="evidence" value="ECO:0007669"/>
    <property type="project" value="InterPro"/>
</dbReference>
<dbReference type="Gene3D" id="3.40.50.300">
    <property type="entry name" value="P-loop containing nucleotide triphosphate hydrolases"/>
    <property type="match status" value="1"/>
</dbReference>
<dbReference type="InterPro" id="IPR003959">
    <property type="entry name" value="ATPase_AAA_core"/>
</dbReference>
<protein>
    <recommendedName>
        <fullName evidence="1">ATPase AAA-type core domain-containing protein</fullName>
    </recommendedName>
</protein>
<evidence type="ECO:0000313" key="2">
    <source>
        <dbReference type="EMBL" id="ABX81610.1"/>
    </source>
</evidence>
<dbReference type="STRING" id="441768.ACL_1000"/>
<keyword evidence="3" id="KW-1185">Reference proteome</keyword>